<dbReference type="PANTHER" id="PTHR11804">
    <property type="entry name" value="PROTEASE M3 THIMET OLIGOPEPTIDASE-RELATED"/>
    <property type="match status" value="1"/>
</dbReference>
<dbReference type="InterPro" id="IPR045090">
    <property type="entry name" value="Pept_M3A_M3B"/>
</dbReference>
<accession>A0ABT0LBN8</accession>
<dbReference type="RefSeq" id="WP_248940042.1">
    <property type="nucleotide sequence ID" value="NZ_JAKIKS010000030.1"/>
</dbReference>
<proteinExistence type="predicted"/>
<dbReference type="EMBL" id="JAKIKS010000030">
    <property type="protein sequence ID" value="MCL1124767.1"/>
    <property type="molecule type" value="Genomic_DNA"/>
</dbReference>
<gene>
    <name evidence="1" type="ORF">L2764_09855</name>
</gene>
<dbReference type="PANTHER" id="PTHR11804:SF84">
    <property type="entry name" value="SACCHAROLYSIN"/>
    <property type="match status" value="1"/>
</dbReference>
<evidence type="ECO:0000313" key="2">
    <source>
        <dbReference type="Proteomes" id="UP001203423"/>
    </source>
</evidence>
<name>A0ABT0LBN8_9GAMM</name>
<protein>
    <submittedName>
        <fullName evidence="1">M3 family metallopeptidase</fullName>
    </submittedName>
</protein>
<dbReference type="InterPro" id="IPR024077">
    <property type="entry name" value="Neurolysin/TOP_dom2"/>
</dbReference>
<evidence type="ECO:0000313" key="1">
    <source>
        <dbReference type="EMBL" id="MCL1124767.1"/>
    </source>
</evidence>
<reference evidence="1 2" key="1">
    <citation type="submission" date="2022-01" db="EMBL/GenBank/DDBJ databases">
        <title>Whole genome-based taxonomy of the Shewanellaceae.</title>
        <authorList>
            <person name="Martin-Rodriguez A.J."/>
        </authorList>
    </citation>
    <scope>NUCLEOTIDE SEQUENCE [LARGE SCALE GENOMIC DNA]</scope>
    <source>
        <strain evidence="1 2">DSM 17177</strain>
    </source>
</reference>
<comment type="caution">
    <text evidence="1">The sequence shown here is derived from an EMBL/GenBank/DDBJ whole genome shotgun (WGS) entry which is preliminary data.</text>
</comment>
<organism evidence="1 2">
    <name type="scientific">Shewanella surugensis</name>
    <dbReference type="NCBI Taxonomy" id="212020"/>
    <lineage>
        <taxon>Bacteria</taxon>
        <taxon>Pseudomonadati</taxon>
        <taxon>Pseudomonadota</taxon>
        <taxon>Gammaproteobacteria</taxon>
        <taxon>Alteromonadales</taxon>
        <taxon>Shewanellaceae</taxon>
        <taxon>Shewanella</taxon>
    </lineage>
</organism>
<keyword evidence="2" id="KW-1185">Reference proteome</keyword>
<dbReference type="SUPFAM" id="SSF55486">
    <property type="entry name" value="Metalloproteases ('zincins'), catalytic domain"/>
    <property type="match status" value="1"/>
</dbReference>
<dbReference type="Gene3D" id="1.10.1370.10">
    <property type="entry name" value="Neurolysin, domain 3"/>
    <property type="match status" value="1"/>
</dbReference>
<sequence>MTLVGFRPILLLLSIGFSNMAFSAVTPLSLLVKQCLQLPPLSTGLDPKTSKKSAALAERMAQLEHQLLGFYNIKDRVNYYKQFSIHNDDKESLLNCQFYLSDNLQRFLLSDQLTQLLPQLLNSPDNELSQLGNRLYRLLYNQQAMETKSKLHTAQAAFKQGLASQALTLSFNGDDCQLPPRNIARLSDQNEEKTPFNQSIASYLLNQSQSQCRKKVWLAYQARTLKRNTPILNTILDLQQAQAKKKGFIDYASLQTSAQILYSPILVKAFLNSQTHAIRITPWDLGFALKHANKSPFTVINSSRFLTKIYQALNRYGISIDIISPQVHRVWLNGRLLGELFISASKHFSYQPIRHLVVGQQFGQIEIRSKELISSYHDAKKMISTLTMAIADLGNGSHFYFNNTLGETHDSANIGRYWLQYSLTQTLIGEPQAHSREALIQAYSKQLHVFRAKVALNAYQDKNHLAFNDLRQEFNDSFGETWPQVDNYPVSFSAIVDEGPLYYTSLWQQSLALYLYQSTMVCQNQKAIFDTLIVNESAQSINQRLSGLLNTLMTPVILIKDMNKMSDDKHTPCSMTEVQ</sequence>
<dbReference type="Proteomes" id="UP001203423">
    <property type="component" value="Unassembled WGS sequence"/>
</dbReference>